<protein>
    <recommendedName>
        <fullName evidence="2">Putative plant transposon protein domain-containing protein</fullName>
    </recommendedName>
</protein>
<organism evidence="3 4">
    <name type="scientific">Phaseolus angularis</name>
    <name type="common">Azuki bean</name>
    <name type="synonym">Vigna angularis</name>
    <dbReference type="NCBI Taxonomy" id="3914"/>
    <lineage>
        <taxon>Eukaryota</taxon>
        <taxon>Viridiplantae</taxon>
        <taxon>Streptophyta</taxon>
        <taxon>Embryophyta</taxon>
        <taxon>Tracheophyta</taxon>
        <taxon>Spermatophyta</taxon>
        <taxon>Magnoliopsida</taxon>
        <taxon>eudicotyledons</taxon>
        <taxon>Gunneridae</taxon>
        <taxon>Pentapetalae</taxon>
        <taxon>rosids</taxon>
        <taxon>fabids</taxon>
        <taxon>Fabales</taxon>
        <taxon>Fabaceae</taxon>
        <taxon>Papilionoideae</taxon>
        <taxon>50 kb inversion clade</taxon>
        <taxon>NPAAA clade</taxon>
        <taxon>indigoferoid/millettioid clade</taxon>
        <taxon>Phaseoleae</taxon>
        <taxon>Vigna</taxon>
    </lineage>
</organism>
<proteinExistence type="predicted"/>
<feature type="domain" description="Putative plant transposon protein" evidence="2">
    <location>
        <begin position="62"/>
        <end position="217"/>
    </location>
</feature>
<dbReference type="Pfam" id="PF20167">
    <property type="entry name" value="Transposase_32"/>
    <property type="match status" value="1"/>
</dbReference>
<sequence length="322" mass="36725">MASSSRRRVKTIENTRKDKEPNKFLSNAHERHFLVVQDKRLLMERKVGLILALAPQFGRELERRAWENLTSYPALANVAVVREFYTNARVFDTKTQQYSSYVRESLDFADVERVLCLPGGHFQRNRQEALIHIRRFYLTPLAKYWMTFTHANVQPCSHVLDITTNRAILLYCILRGLNIDIGQVLAMEIQGCVHSVSNNAPLGHPSLITHLCEITGVKVSSTPLECPRKEIDASYYTQYCPLDEAGYPVPPPQPPRDHRGEQELLRTLTSAFPKRQFISSEDFATRVAWPVALSQIDDGAEAVEASAMEEEAKDEEDSDDYD</sequence>
<evidence type="ECO:0000313" key="3">
    <source>
        <dbReference type="EMBL" id="KOM57630.1"/>
    </source>
</evidence>
<feature type="compositionally biased region" description="Acidic residues" evidence="1">
    <location>
        <begin position="307"/>
        <end position="322"/>
    </location>
</feature>
<dbReference type="Gramene" id="KOM57630">
    <property type="protein sequence ID" value="KOM57630"/>
    <property type="gene ID" value="LR48_Vigan11g066300"/>
</dbReference>
<reference evidence="4" key="1">
    <citation type="journal article" date="2015" name="Proc. Natl. Acad. Sci. U.S.A.">
        <title>Genome sequencing of adzuki bean (Vigna angularis) provides insight into high starch and low fat accumulation and domestication.</title>
        <authorList>
            <person name="Yang K."/>
            <person name="Tian Z."/>
            <person name="Chen C."/>
            <person name="Luo L."/>
            <person name="Zhao B."/>
            <person name="Wang Z."/>
            <person name="Yu L."/>
            <person name="Li Y."/>
            <person name="Sun Y."/>
            <person name="Li W."/>
            <person name="Chen Y."/>
            <person name="Li Y."/>
            <person name="Zhang Y."/>
            <person name="Ai D."/>
            <person name="Zhao J."/>
            <person name="Shang C."/>
            <person name="Ma Y."/>
            <person name="Wu B."/>
            <person name="Wang M."/>
            <person name="Gao L."/>
            <person name="Sun D."/>
            <person name="Zhang P."/>
            <person name="Guo F."/>
            <person name="Wang W."/>
            <person name="Li Y."/>
            <person name="Wang J."/>
            <person name="Varshney R.K."/>
            <person name="Wang J."/>
            <person name="Ling H.Q."/>
            <person name="Wan P."/>
        </authorList>
    </citation>
    <scope>NUCLEOTIDE SEQUENCE</scope>
    <source>
        <strain evidence="4">cv. Jingnong 6</strain>
    </source>
</reference>
<feature type="region of interest" description="Disordered" evidence="1">
    <location>
        <begin position="300"/>
        <end position="322"/>
    </location>
</feature>
<gene>
    <name evidence="3" type="ORF">LR48_Vigan11g066300</name>
</gene>
<dbReference type="InterPro" id="IPR046796">
    <property type="entry name" value="Transposase_32_dom"/>
</dbReference>
<name>A0A0L9VRD5_PHAAN</name>
<dbReference type="Proteomes" id="UP000053144">
    <property type="component" value="Chromosome 11"/>
</dbReference>
<dbReference type="EMBL" id="CM003381">
    <property type="protein sequence ID" value="KOM57630.1"/>
    <property type="molecule type" value="Genomic_DNA"/>
</dbReference>
<evidence type="ECO:0000259" key="2">
    <source>
        <dbReference type="Pfam" id="PF20167"/>
    </source>
</evidence>
<feature type="region of interest" description="Disordered" evidence="1">
    <location>
        <begin position="1"/>
        <end position="21"/>
    </location>
</feature>
<accession>A0A0L9VRD5</accession>
<evidence type="ECO:0000256" key="1">
    <source>
        <dbReference type="SAM" id="MobiDB-lite"/>
    </source>
</evidence>
<dbReference type="AlphaFoldDB" id="A0A0L9VRD5"/>
<feature type="compositionally biased region" description="Basic and acidic residues" evidence="1">
    <location>
        <begin position="10"/>
        <end position="21"/>
    </location>
</feature>
<evidence type="ECO:0000313" key="4">
    <source>
        <dbReference type="Proteomes" id="UP000053144"/>
    </source>
</evidence>